<name>A0A5B7I2D7_PORTR</name>
<dbReference type="AlphaFoldDB" id="A0A5B7I2D7"/>
<proteinExistence type="predicted"/>
<dbReference type="EMBL" id="VSRR010042672">
    <property type="protein sequence ID" value="MPC76136.1"/>
    <property type="molecule type" value="Genomic_DNA"/>
</dbReference>
<gene>
    <name evidence="1" type="ORF">E2C01_070540</name>
</gene>
<keyword evidence="2" id="KW-1185">Reference proteome</keyword>
<organism evidence="1 2">
    <name type="scientific">Portunus trituberculatus</name>
    <name type="common">Swimming crab</name>
    <name type="synonym">Neptunus trituberculatus</name>
    <dbReference type="NCBI Taxonomy" id="210409"/>
    <lineage>
        <taxon>Eukaryota</taxon>
        <taxon>Metazoa</taxon>
        <taxon>Ecdysozoa</taxon>
        <taxon>Arthropoda</taxon>
        <taxon>Crustacea</taxon>
        <taxon>Multicrustacea</taxon>
        <taxon>Malacostraca</taxon>
        <taxon>Eumalacostraca</taxon>
        <taxon>Eucarida</taxon>
        <taxon>Decapoda</taxon>
        <taxon>Pleocyemata</taxon>
        <taxon>Brachyura</taxon>
        <taxon>Eubrachyura</taxon>
        <taxon>Portunoidea</taxon>
        <taxon>Portunidae</taxon>
        <taxon>Portuninae</taxon>
        <taxon>Portunus</taxon>
    </lineage>
</organism>
<sequence>MRTIITFTGPRKTRIRQDYTFRYSGSTRDGCDNIIGRLHVDRPYHKKPDPRRRA</sequence>
<accession>A0A5B7I2D7</accession>
<reference evidence="1 2" key="1">
    <citation type="submission" date="2019-05" db="EMBL/GenBank/DDBJ databases">
        <title>Another draft genome of Portunus trituberculatus and its Hox gene families provides insights of decapod evolution.</title>
        <authorList>
            <person name="Jeong J.-H."/>
            <person name="Song I."/>
            <person name="Kim S."/>
            <person name="Choi T."/>
            <person name="Kim D."/>
            <person name="Ryu S."/>
            <person name="Kim W."/>
        </authorList>
    </citation>
    <scope>NUCLEOTIDE SEQUENCE [LARGE SCALE GENOMIC DNA]</scope>
    <source>
        <tissue evidence="1">Muscle</tissue>
    </source>
</reference>
<protein>
    <submittedName>
        <fullName evidence="1">Uncharacterized protein</fullName>
    </submittedName>
</protein>
<comment type="caution">
    <text evidence="1">The sequence shown here is derived from an EMBL/GenBank/DDBJ whole genome shotgun (WGS) entry which is preliminary data.</text>
</comment>
<evidence type="ECO:0000313" key="2">
    <source>
        <dbReference type="Proteomes" id="UP000324222"/>
    </source>
</evidence>
<evidence type="ECO:0000313" key="1">
    <source>
        <dbReference type="EMBL" id="MPC76136.1"/>
    </source>
</evidence>
<dbReference type="Proteomes" id="UP000324222">
    <property type="component" value="Unassembled WGS sequence"/>
</dbReference>